<protein>
    <submittedName>
        <fullName evidence="1">Uncharacterized protein</fullName>
    </submittedName>
</protein>
<accession>A0A0F8Z4M8</accession>
<gene>
    <name evidence="1" type="ORF">LCGC14_3078820</name>
</gene>
<reference evidence="1" key="1">
    <citation type="journal article" date="2015" name="Nature">
        <title>Complex archaea that bridge the gap between prokaryotes and eukaryotes.</title>
        <authorList>
            <person name="Spang A."/>
            <person name="Saw J.H."/>
            <person name="Jorgensen S.L."/>
            <person name="Zaremba-Niedzwiedzka K."/>
            <person name="Martijn J."/>
            <person name="Lind A.E."/>
            <person name="van Eijk R."/>
            <person name="Schleper C."/>
            <person name="Guy L."/>
            <person name="Ettema T.J."/>
        </authorList>
    </citation>
    <scope>NUCLEOTIDE SEQUENCE</scope>
</reference>
<dbReference type="EMBL" id="LAZR01065701">
    <property type="protein sequence ID" value="KKK55016.1"/>
    <property type="molecule type" value="Genomic_DNA"/>
</dbReference>
<proteinExistence type="predicted"/>
<sequence>MGVSREVQDSRSTVVDCFLTRRSRGSLDGSVHTSGDVLCVGPYHVAFWHQGMIYITPLEGPLDDLVKTVQAKVRLENHGHRVAELEVGDE</sequence>
<evidence type="ECO:0000313" key="1">
    <source>
        <dbReference type="EMBL" id="KKK55016.1"/>
    </source>
</evidence>
<dbReference type="AlphaFoldDB" id="A0A0F8Z4M8"/>
<comment type="caution">
    <text evidence="1">The sequence shown here is derived from an EMBL/GenBank/DDBJ whole genome shotgun (WGS) entry which is preliminary data.</text>
</comment>
<name>A0A0F8Z4M8_9ZZZZ</name>
<organism evidence="1">
    <name type="scientific">marine sediment metagenome</name>
    <dbReference type="NCBI Taxonomy" id="412755"/>
    <lineage>
        <taxon>unclassified sequences</taxon>
        <taxon>metagenomes</taxon>
        <taxon>ecological metagenomes</taxon>
    </lineage>
</organism>